<dbReference type="AlphaFoldDB" id="A0A1A9VGF9"/>
<dbReference type="Proteomes" id="UP000078200">
    <property type="component" value="Unassembled WGS sequence"/>
</dbReference>
<feature type="region of interest" description="Disordered" evidence="1">
    <location>
        <begin position="1"/>
        <end position="23"/>
    </location>
</feature>
<protein>
    <submittedName>
        <fullName evidence="2">Uncharacterized protein</fullName>
    </submittedName>
</protein>
<dbReference type="EnsemblMetazoa" id="GAUT036382-RA">
    <property type="protein sequence ID" value="GAUT036382-PA"/>
    <property type="gene ID" value="GAUT036382"/>
</dbReference>
<organism evidence="2 3">
    <name type="scientific">Glossina austeni</name>
    <name type="common">Savannah tsetse fly</name>
    <dbReference type="NCBI Taxonomy" id="7395"/>
    <lineage>
        <taxon>Eukaryota</taxon>
        <taxon>Metazoa</taxon>
        <taxon>Ecdysozoa</taxon>
        <taxon>Arthropoda</taxon>
        <taxon>Hexapoda</taxon>
        <taxon>Insecta</taxon>
        <taxon>Pterygota</taxon>
        <taxon>Neoptera</taxon>
        <taxon>Endopterygota</taxon>
        <taxon>Diptera</taxon>
        <taxon>Brachycera</taxon>
        <taxon>Muscomorpha</taxon>
        <taxon>Hippoboscoidea</taxon>
        <taxon>Glossinidae</taxon>
        <taxon>Glossina</taxon>
    </lineage>
</organism>
<evidence type="ECO:0000313" key="2">
    <source>
        <dbReference type="EnsemblMetazoa" id="GAUT036382-PA"/>
    </source>
</evidence>
<name>A0A1A9VGF9_GLOAU</name>
<proteinExistence type="predicted"/>
<evidence type="ECO:0000313" key="3">
    <source>
        <dbReference type="Proteomes" id="UP000078200"/>
    </source>
</evidence>
<dbReference type="STRING" id="7395.A0A1A9VGF9"/>
<sequence length="76" mass="8673">MRSQENQAASHMRPKHNKSSSLLTHEENEAVFKMLGRKCQIVLLLPSVKINKRLANSGTQAFYSIMLWGDFEKSPI</sequence>
<reference evidence="2" key="1">
    <citation type="submission" date="2020-05" db="UniProtKB">
        <authorList>
            <consortium name="EnsemblMetazoa"/>
        </authorList>
    </citation>
    <scope>IDENTIFICATION</scope>
    <source>
        <strain evidence="2">TTRI</strain>
    </source>
</reference>
<dbReference type="VEuPathDB" id="VectorBase:GAUT036382"/>
<keyword evidence="3" id="KW-1185">Reference proteome</keyword>
<accession>A0A1A9VGF9</accession>
<evidence type="ECO:0000256" key="1">
    <source>
        <dbReference type="SAM" id="MobiDB-lite"/>
    </source>
</evidence>